<evidence type="ECO:0000256" key="6">
    <source>
        <dbReference type="ARBA" id="ARBA00023136"/>
    </source>
</evidence>
<dbReference type="PANTHER" id="PTHR48022">
    <property type="entry name" value="PLASTIDIC GLUCOSE TRANSPORTER 4"/>
    <property type="match status" value="1"/>
</dbReference>
<dbReference type="InterPro" id="IPR050360">
    <property type="entry name" value="MFS_Sugar_Transporters"/>
</dbReference>
<comment type="subcellular location">
    <subcellularLocation>
        <location evidence="1">Membrane</location>
        <topology evidence="1">Multi-pass membrane protein</topology>
    </subcellularLocation>
</comment>
<dbReference type="FunFam" id="1.20.1250.20:FF:000134">
    <property type="entry name" value="MFS sugar transporter protein"/>
    <property type="match status" value="1"/>
</dbReference>
<sequence>MGLIPFQFKNPPKYVLACILCSANGILFGMDTGIIGPVTDMKDFKTSFGSQNSTIHGLIVSCILIPAALSSFFAGYVADRLGRPKGICIGVFIFGAGAAIEAGAVALSMFIVGRIIEGLGEGLFLGNLVVLICETSPTNTRGALTTGPQLATTLGLVMGYFISYGTSGLHSSLSWRMPFILLSAFSMILCGLSLLYLPESPQWLGLNGRYEMAEEAWDKLGVSRAEREKVVLQVQAQEVDSDEEVKEGTMDKLLAIFSKDVLGRTILAVFLMGMQQMSGIDGVLYYAPQLFQKAGLASSEASFLASGVSALVIFAVTIPGLIYADKWGRRASIIYGGLVMGVLMFLMGSLYAGNAVHKATGAGRWVVIVCIYLFSALYSVTWGISVKVYAAEIQPQRTRASATTLAHSSNWVCNFLVALTTPVLLAKSSFGAYFLFGGCCVITVVVGVIFMHETKGRTFGEIDDAFKGKSPGSKSKFRRGHGSPLLRLGGLQSHHINRLSIQRLQPVSRSLHNLPSSSKARSSPIPVYSSFSVQSLHPKPTVRTYTDRKGSTGKAEADLLVEELQELYEVAKDEFEIATESTDSSTIYAASDRESARDALNQLSTVYALYTARPGEVENETDESLEAVEEAGESAIVETQYNPAEVPQGVKDEVRRRVGHRIRELKNAVEALEQRATED</sequence>
<dbReference type="EMBL" id="LHQR01000070">
    <property type="protein sequence ID" value="KXG45623.1"/>
    <property type="molecule type" value="Genomic_DNA"/>
</dbReference>
<dbReference type="NCBIfam" id="TIGR00879">
    <property type="entry name" value="SP"/>
    <property type="match status" value="1"/>
</dbReference>
<feature type="transmembrane region" description="Helical" evidence="8">
    <location>
        <begin position="431"/>
        <end position="451"/>
    </location>
</feature>
<evidence type="ECO:0000256" key="5">
    <source>
        <dbReference type="ARBA" id="ARBA00022989"/>
    </source>
</evidence>
<dbReference type="OrthoDB" id="5399138at2759"/>
<evidence type="ECO:0000256" key="1">
    <source>
        <dbReference type="ARBA" id="ARBA00004141"/>
    </source>
</evidence>
<feature type="transmembrane region" description="Helical" evidence="8">
    <location>
        <begin position="89"/>
        <end position="116"/>
    </location>
</feature>
<keyword evidence="6 8" id="KW-0472">Membrane</keyword>
<dbReference type="RefSeq" id="XP_040644159.1">
    <property type="nucleotide sequence ID" value="XM_040791103.1"/>
</dbReference>
<protein>
    <submittedName>
        <fullName evidence="10">Major facilitator superfamily domain, general substrate transporter</fullName>
    </submittedName>
</protein>
<dbReference type="PROSITE" id="PS50850">
    <property type="entry name" value="MFS"/>
    <property type="match status" value="1"/>
</dbReference>
<dbReference type="GO" id="GO:0016020">
    <property type="term" value="C:membrane"/>
    <property type="evidence" value="ECO:0007669"/>
    <property type="project" value="UniProtKB-SubCell"/>
</dbReference>
<feature type="transmembrane region" description="Helical" evidence="8">
    <location>
        <begin position="405"/>
        <end position="425"/>
    </location>
</feature>
<dbReference type="PROSITE" id="PS00216">
    <property type="entry name" value="SUGAR_TRANSPORT_1"/>
    <property type="match status" value="1"/>
</dbReference>
<name>A0A135L9L0_PENPA</name>
<keyword evidence="3" id="KW-0813">Transport</keyword>
<feature type="transmembrane region" description="Helical" evidence="8">
    <location>
        <begin position="333"/>
        <end position="353"/>
    </location>
</feature>
<proteinExistence type="inferred from homology"/>
<dbReference type="GeneID" id="63706403"/>
<feature type="transmembrane region" description="Helical" evidence="8">
    <location>
        <begin position="303"/>
        <end position="324"/>
    </location>
</feature>
<dbReference type="InterPro" id="IPR005828">
    <property type="entry name" value="MFS_sugar_transport-like"/>
</dbReference>
<dbReference type="Proteomes" id="UP000070168">
    <property type="component" value="Unassembled WGS sequence"/>
</dbReference>
<comment type="caution">
    <text evidence="10">The sequence shown here is derived from an EMBL/GenBank/DDBJ whole genome shotgun (WGS) entry which is preliminary data.</text>
</comment>
<reference evidence="10 11" key="1">
    <citation type="journal article" date="2016" name="BMC Genomics">
        <title>Genome sequencing and secondary metabolism of the postharvest pathogen Penicillium griseofulvum.</title>
        <authorList>
            <person name="Banani H."/>
            <person name="Marcet-Houben M."/>
            <person name="Ballester A.R."/>
            <person name="Abbruscato P."/>
            <person name="Gonzalez-Candelas L."/>
            <person name="Gabaldon T."/>
            <person name="Spadaro D."/>
        </authorList>
    </citation>
    <scope>NUCLEOTIDE SEQUENCE [LARGE SCALE GENOMIC DNA]</scope>
    <source>
        <strain evidence="10 11">PG3</strain>
    </source>
</reference>
<dbReference type="InterPro" id="IPR005829">
    <property type="entry name" value="Sugar_transporter_CS"/>
</dbReference>
<evidence type="ECO:0000256" key="7">
    <source>
        <dbReference type="SAM" id="Coils"/>
    </source>
</evidence>
<dbReference type="PROSITE" id="PS00217">
    <property type="entry name" value="SUGAR_TRANSPORT_2"/>
    <property type="match status" value="1"/>
</dbReference>
<keyword evidence="4 8" id="KW-0812">Transmembrane</keyword>
<feature type="transmembrane region" description="Helical" evidence="8">
    <location>
        <begin position="365"/>
        <end position="384"/>
    </location>
</feature>
<dbReference type="InterPro" id="IPR003663">
    <property type="entry name" value="Sugar/inositol_transpt"/>
</dbReference>
<feature type="domain" description="Major facilitator superfamily (MFS) profile" evidence="9">
    <location>
        <begin position="17"/>
        <end position="455"/>
    </location>
</feature>
<feature type="transmembrane region" description="Helical" evidence="8">
    <location>
        <begin position="14"/>
        <end position="35"/>
    </location>
</feature>
<dbReference type="OMA" id="QMFICQL"/>
<evidence type="ECO:0000256" key="8">
    <source>
        <dbReference type="SAM" id="Phobius"/>
    </source>
</evidence>
<evidence type="ECO:0000313" key="11">
    <source>
        <dbReference type="Proteomes" id="UP000070168"/>
    </source>
</evidence>
<dbReference type="SUPFAM" id="SSF103473">
    <property type="entry name" value="MFS general substrate transporter"/>
    <property type="match status" value="1"/>
</dbReference>
<dbReference type="Gene3D" id="1.20.1250.20">
    <property type="entry name" value="MFS general substrate transporter like domains"/>
    <property type="match status" value="1"/>
</dbReference>
<dbReference type="GO" id="GO:0005351">
    <property type="term" value="F:carbohydrate:proton symporter activity"/>
    <property type="evidence" value="ECO:0007669"/>
    <property type="project" value="TreeGrafter"/>
</dbReference>
<dbReference type="InterPro" id="IPR036259">
    <property type="entry name" value="MFS_trans_sf"/>
</dbReference>
<evidence type="ECO:0000256" key="3">
    <source>
        <dbReference type="ARBA" id="ARBA00022448"/>
    </source>
</evidence>
<comment type="similarity">
    <text evidence="2">Belongs to the major facilitator superfamily. Sugar transporter (TC 2.A.1.1) family.</text>
</comment>
<accession>A0A135L9L0</accession>
<feature type="coiled-coil region" evidence="7">
    <location>
        <begin position="554"/>
        <end position="581"/>
    </location>
</feature>
<evidence type="ECO:0000313" key="10">
    <source>
        <dbReference type="EMBL" id="KXG45623.1"/>
    </source>
</evidence>
<dbReference type="InterPro" id="IPR020846">
    <property type="entry name" value="MFS_dom"/>
</dbReference>
<keyword evidence="7" id="KW-0175">Coiled coil</keyword>
<evidence type="ECO:0000256" key="4">
    <source>
        <dbReference type="ARBA" id="ARBA00022692"/>
    </source>
</evidence>
<feature type="transmembrane region" description="Helical" evidence="8">
    <location>
        <begin position="55"/>
        <end position="77"/>
    </location>
</feature>
<feature type="transmembrane region" description="Helical" evidence="8">
    <location>
        <begin position="179"/>
        <end position="197"/>
    </location>
</feature>
<keyword evidence="11" id="KW-1185">Reference proteome</keyword>
<evidence type="ECO:0000259" key="9">
    <source>
        <dbReference type="PROSITE" id="PS50850"/>
    </source>
</evidence>
<evidence type="ECO:0000256" key="2">
    <source>
        <dbReference type="ARBA" id="ARBA00010992"/>
    </source>
</evidence>
<dbReference type="Pfam" id="PF00083">
    <property type="entry name" value="Sugar_tr"/>
    <property type="match status" value="1"/>
</dbReference>
<gene>
    <name evidence="10" type="ORF">PGRI_033900</name>
</gene>
<organism evidence="10 11">
    <name type="scientific">Penicillium patulum</name>
    <name type="common">Penicillium griseofulvum</name>
    <dbReference type="NCBI Taxonomy" id="5078"/>
    <lineage>
        <taxon>Eukaryota</taxon>
        <taxon>Fungi</taxon>
        <taxon>Dikarya</taxon>
        <taxon>Ascomycota</taxon>
        <taxon>Pezizomycotina</taxon>
        <taxon>Eurotiomycetes</taxon>
        <taxon>Eurotiomycetidae</taxon>
        <taxon>Eurotiales</taxon>
        <taxon>Aspergillaceae</taxon>
        <taxon>Penicillium</taxon>
    </lineage>
</organism>
<keyword evidence="5 8" id="KW-1133">Transmembrane helix</keyword>
<dbReference type="AlphaFoldDB" id="A0A135L9L0"/>
<dbReference type="PRINTS" id="PR00171">
    <property type="entry name" value="SUGRTRNSPORT"/>
</dbReference>
<dbReference type="PANTHER" id="PTHR48022:SF2">
    <property type="entry name" value="PLASTIDIC GLUCOSE TRANSPORTER 4"/>
    <property type="match status" value="1"/>
</dbReference>